<keyword evidence="3" id="KW-0862">Zinc</keyword>
<comment type="caution">
    <text evidence="6">The sequence shown here is derived from an EMBL/GenBank/DDBJ whole genome shotgun (WGS) entry which is preliminary data.</text>
</comment>
<dbReference type="InterPro" id="IPR006913">
    <property type="entry name" value="CENP-V/GFA"/>
</dbReference>
<dbReference type="GO" id="GO:0016846">
    <property type="term" value="F:carbon-sulfur lyase activity"/>
    <property type="evidence" value="ECO:0007669"/>
    <property type="project" value="InterPro"/>
</dbReference>
<evidence type="ECO:0000256" key="4">
    <source>
        <dbReference type="ARBA" id="ARBA00023239"/>
    </source>
</evidence>
<sequence length="156" mass="17352">MVELAGGCGCGRIRYRMMERPLFTHCCHCSWCQRETGSAFVLNALIETDLLRLDGEAEEVLTPSASGKGQRIFRCPDCRVAIYSHYAGAGPRFAFLRVGTLDDPASCPPDVHIFTSTKLPWLQLSDDVPVMREYYDREALGPVASLARRKAALARK</sequence>
<evidence type="ECO:0000256" key="3">
    <source>
        <dbReference type="ARBA" id="ARBA00022833"/>
    </source>
</evidence>
<dbReference type="SUPFAM" id="SSF51316">
    <property type="entry name" value="Mss4-like"/>
    <property type="match status" value="1"/>
</dbReference>
<dbReference type="RefSeq" id="WP_106691567.1">
    <property type="nucleotide sequence ID" value="NZ_PXNQ02000006.1"/>
</dbReference>
<dbReference type="PANTHER" id="PTHR33337:SF33">
    <property type="entry name" value="CENP-V_GFA DOMAIN-CONTAINING PROTEIN"/>
    <property type="match status" value="1"/>
</dbReference>
<dbReference type="OrthoDB" id="9807246at2"/>
<evidence type="ECO:0000313" key="7">
    <source>
        <dbReference type="Proteomes" id="UP000238137"/>
    </source>
</evidence>
<dbReference type="InterPro" id="IPR011057">
    <property type="entry name" value="Mss4-like_sf"/>
</dbReference>
<comment type="similarity">
    <text evidence="1">Belongs to the Gfa family.</text>
</comment>
<evidence type="ECO:0000256" key="2">
    <source>
        <dbReference type="ARBA" id="ARBA00022723"/>
    </source>
</evidence>
<feature type="domain" description="CENP-V/GFA" evidence="5">
    <location>
        <begin position="4"/>
        <end position="122"/>
    </location>
</feature>
<keyword evidence="4" id="KW-0456">Lyase</keyword>
<evidence type="ECO:0000313" key="6">
    <source>
        <dbReference type="EMBL" id="RNF34529.1"/>
    </source>
</evidence>
<proteinExistence type="inferred from homology"/>
<dbReference type="EMBL" id="PXNQ02000006">
    <property type="protein sequence ID" value="RNF34529.1"/>
    <property type="molecule type" value="Genomic_DNA"/>
</dbReference>
<evidence type="ECO:0000256" key="1">
    <source>
        <dbReference type="ARBA" id="ARBA00005495"/>
    </source>
</evidence>
<keyword evidence="2" id="KW-0479">Metal-binding</keyword>
<evidence type="ECO:0000259" key="5">
    <source>
        <dbReference type="PROSITE" id="PS51891"/>
    </source>
</evidence>
<dbReference type="GO" id="GO:0046872">
    <property type="term" value="F:metal ion binding"/>
    <property type="evidence" value="ECO:0007669"/>
    <property type="project" value="UniProtKB-KW"/>
</dbReference>
<protein>
    <submittedName>
        <fullName evidence="6">GFA family protein</fullName>
    </submittedName>
</protein>
<organism evidence="6 7">
    <name type="scientific">Paracoccus methylarcula</name>
    <dbReference type="NCBI Taxonomy" id="72022"/>
    <lineage>
        <taxon>Bacteria</taxon>
        <taxon>Pseudomonadati</taxon>
        <taxon>Pseudomonadota</taxon>
        <taxon>Alphaproteobacteria</taxon>
        <taxon>Rhodobacterales</taxon>
        <taxon>Paracoccaceae</taxon>
        <taxon>Paracoccus</taxon>
    </lineage>
</organism>
<dbReference type="Pfam" id="PF04828">
    <property type="entry name" value="GFA"/>
    <property type="match status" value="1"/>
</dbReference>
<keyword evidence="7" id="KW-1185">Reference proteome</keyword>
<dbReference type="Gene3D" id="3.90.1590.10">
    <property type="entry name" value="glutathione-dependent formaldehyde- activating enzyme (gfa)"/>
    <property type="match status" value="1"/>
</dbReference>
<dbReference type="PANTHER" id="PTHR33337">
    <property type="entry name" value="GFA DOMAIN-CONTAINING PROTEIN"/>
    <property type="match status" value="1"/>
</dbReference>
<accession>A0A422QX46</accession>
<dbReference type="Proteomes" id="UP000238137">
    <property type="component" value="Unassembled WGS sequence"/>
</dbReference>
<gene>
    <name evidence="6" type="ORF">A7A09_011705</name>
</gene>
<dbReference type="AlphaFoldDB" id="A0A422QX46"/>
<dbReference type="PROSITE" id="PS51891">
    <property type="entry name" value="CENP_V_GFA"/>
    <property type="match status" value="1"/>
</dbReference>
<name>A0A422QX46_9RHOB</name>
<reference evidence="6" key="1">
    <citation type="submission" date="2018-05" db="EMBL/GenBank/DDBJ databases">
        <title>Reclassification of Methylarcula marina and Methylarcula terricola as Paracoccus methylarcula sp.nov., comb.nov. and Paracoccus terricola comb.nov.</title>
        <authorList>
            <person name="Shmareva M.N."/>
            <person name="Doronina N.V."/>
            <person name="Vasilenko O.V."/>
            <person name="Tarlachkov S.V."/>
            <person name="Trotsenko Y.A."/>
        </authorList>
    </citation>
    <scope>NUCLEOTIDE SEQUENCE [LARGE SCALE GENOMIC DNA]</scope>
    <source>
        <strain evidence="6">VKM B-2159</strain>
    </source>
</reference>